<sequence>MKLLYISNSDGGDSTEHLIFNSHIAVIVEHDHEESINLLDHKD</sequence>
<proteinExistence type="predicted"/>
<accession>A0A482IHW7</accession>
<keyword evidence="2" id="KW-1185">Reference proteome</keyword>
<evidence type="ECO:0000313" key="1">
    <source>
        <dbReference type="EMBL" id="QBP07932.1"/>
    </source>
</evidence>
<organism evidence="1 2">
    <name type="scientific">Klebsiella phage ST16-OXA48phi5.4</name>
    <dbReference type="NCBI Taxonomy" id="2510483"/>
    <lineage>
        <taxon>Viruses</taxon>
        <taxon>Duplodnaviria</taxon>
        <taxon>Heunggongvirae</taxon>
        <taxon>Uroviricota</taxon>
        <taxon>Caudoviricetes</taxon>
        <taxon>Peduoviridae</taxon>
        <taxon>Reipivirus</taxon>
        <taxon>Reipivirus ST16OXA48phi54</taxon>
    </lineage>
</organism>
<protein>
    <submittedName>
        <fullName evidence="1">Uncharacterized protein</fullName>
    </submittedName>
</protein>
<dbReference type="EMBL" id="MK416015">
    <property type="protein sequence ID" value="QBP07932.1"/>
    <property type="molecule type" value="Genomic_DNA"/>
</dbReference>
<dbReference type="Proteomes" id="UP000295077">
    <property type="component" value="Segment"/>
</dbReference>
<reference evidence="1 2" key="1">
    <citation type="submission" date="2019-01" db="EMBL/GenBank/DDBJ databases">
        <authorList>
            <person name="Bleriot I."/>
            <person name="Guijarro P."/>
            <person name="Trastoy R."/>
            <person name="Blasco L."/>
            <person name="Fernandez-Garcia L."/>
            <person name="Ambroa A."/>
            <person name="Perez-Nadales E."/>
            <person name="Fernandez-Cuenca F."/>
            <person name="Torre-Cisneros J."/>
            <person name="Oteo J."/>
            <person name="Oliver A."/>
            <person name="Canton R."/>
            <person name="Kidd T."/>
            <person name="Navarro F."/>
            <person name="Miro E."/>
            <person name="Pascual A."/>
            <person name="Bou G."/>
            <person name="Martinez-Martinez L."/>
            <person name="Tomas M."/>
        </authorList>
    </citation>
    <scope>NUCLEOTIDE SEQUENCE [LARGE SCALE GENOMIC DNA]</scope>
</reference>
<dbReference type="KEGG" id="vg:55811826"/>
<dbReference type="GeneID" id="55811826"/>
<name>A0A482IHW7_9CAUD</name>
<dbReference type="RefSeq" id="YP_009882525.1">
    <property type="nucleotide sequence ID" value="NC_049450.1"/>
</dbReference>
<evidence type="ECO:0000313" key="2">
    <source>
        <dbReference type="Proteomes" id="UP000295077"/>
    </source>
</evidence>